<evidence type="ECO:0000313" key="2">
    <source>
        <dbReference type="EMBL" id="CAK9172791.1"/>
    </source>
</evidence>
<dbReference type="PANTHER" id="PTHR35461:SF3">
    <property type="entry name" value="OVATE DOMAIN-CONTAINING PROTEIN"/>
    <property type="match status" value="1"/>
</dbReference>
<dbReference type="PANTHER" id="PTHR35461">
    <property type="entry name" value="BNAANNG14610D PROTEIN"/>
    <property type="match status" value="1"/>
</dbReference>
<dbReference type="EMBL" id="CAUOFW020006057">
    <property type="protein sequence ID" value="CAK9172791.1"/>
    <property type="molecule type" value="Genomic_DNA"/>
</dbReference>
<keyword evidence="3" id="KW-1185">Reference proteome</keyword>
<protein>
    <recommendedName>
        <fullName evidence="4">OVATE domain-containing protein</fullName>
    </recommendedName>
</protein>
<evidence type="ECO:0000256" key="1">
    <source>
        <dbReference type="SAM" id="MobiDB-lite"/>
    </source>
</evidence>
<sequence length="230" mass="27044">MLLRTSISNTKKFFRRTLETFKSLLSDGYQRIPKSPPSNPFSRSTGGSVDINISQSYRELDLFYQDFTTRWDHENEKLKKRSKKKKTSTTRAKHEDDRICAEDLMKFSKVTPTNAPAKTYQVEEREDQKKKRLVYEGRRKQEYLPNSLGEIRKERNCLVTEKLKELEIVDKGNVEHVLDIEEVIHYYSLLTCPAYLDIVDKFFMDIYTEAISLKTQSEGNNTIQTQFCDE</sequence>
<feature type="region of interest" description="Disordered" evidence="1">
    <location>
        <begin position="75"/>
        <end position="94"/>
    </location>
</feature>
<feature type="compositionally biased region" description="Basic residues" evidence="1">
    <location>
        <begin position="78"/>
        <end position="88"/>
    </location>
</feature>
<proteinExistence type="predicted"/>
<name>A0ABC8TTP2_9AQUA</name>
<accession>A0ABC8TTP2</accession>
<organism evidence="2 3">
    <name type="scientific">Ilex paraguariensis</name>
    <name type="common">yerba mate</name>
    <dbReference type="NCBI Taxonomy" id="185542"/>
    <lineage>
        <taxon>Eukaryota</taxon>
        <taxon>Viridiplantae</taxon>
        <taxon>Streptophyta</taxon>
        <taxon>Embryophyta</taxon>
        <taxon>Tracheophyta</taxon>
        <taxon>Spermatophyta</taxon>
        <taxon>Magnoliopsida</taxon>
        <taxon>eudicotyledons</taxon>
        <taxon>Gunneridae</taxon>
        <taxon>Pentapetalae</taxon>
        <taxon>asterids</taxon>
        <taxon>campanulids</taxon>
        <taxon>Aquifoliales</taxon>
        <taxon>Aquifoliaceae</taxon>
        <taxon>Ilex</taxon>
    </lineage>
</organism>
<evidence type="ECO:0008006" key="4">
    <source>
        <dbReference type="Google" id="ProtNLM"/>
    </source>
</evidence>
<gene>
    <name evidence="2" type="ORF">ILEXP_LOCUS42468</name>
</gene>
<dbReference type="AlphaFoldDB" id="A0ABC8TTP2"/>
<reference evidence="2 3" key="1">
    <citation type="submission" date="2024-02" db="EMBL/GenBank/DDBJ databases">
        <authorList>
            <person name="Vignale AGUSTIN F."/>
            <person name="Sosa J E."/>
            <person name="Modenutti C."/>
        </authorList>
    </citation>
    <scope>NUCLEOTIDE SEQUENCE [LARGE SCALE GENOMIC DNA]</scope>
</reference>
<dbReference type="Proteomes" id="UP001642360">
    <property type="component" value="Unassembled WGS sequence"/>
</dbReference>
<evidence type="ECO:0000313" key="3">
    <source>
        <dbReference type="Proteomes" id="UP001642360"/>
    </source>
</evidence>
<comment type="caution">
    <text evidence="2">The sequence shown here is derived from an EMBL/GenBank/DDBJ whole genome shotgun (WGS) entry which is preliminary data.</text>
</comment>